<reference evidence="1 2" key="1">
    <citation type="submission" date="2019-02" db="EMBL/GenBank/DDBJ databases">
        <title>Siculibacillus lacustris gen. nov., sp. nov., a new rosette-forming bacterium isolated from a freshwater crater lake (Lake St. Ana, Romania).</title>
        <authorList>
            <person name="Felfoldi T."/>
            <person name="Marton Z."/>
            <person name="Szabo A."/>
            <person name="Mentes A."/>
            <person name="Boka K."/>
            <person name="Marialigeti K."/>
            <person name="Mathe I."/>
            <person name="Koncz M."/>
            <person name="Schumann P."/>
            <person name="Toth E."/>
        </authorList>
    </citation>
    <scope>NUCLEOTIDE SEQUENCE [LARGE SCALE GENOMIC DNA]</scope>
    <source>
        <strain evidence="1 2">SA-279</strain>
    </source>
</reference>
<proteinExistence type="predicted"/>
<dbReference type="InterPro" id="IPR010732">
    <property type="entry name" value="T6SS_TssG-like"/>
</dbReference>
<sequence length="337" mass="37893">MTWLEGLRAEPWRHDFFTTLRRLERSRPEQPRIGHAATRREDYAKLGQNPFFEFPASNLEQATDLGDGRWRILVKFLGLLGPQGALPLTTNEEAKVWLDARDDSFVRFLDLFNHRPLQLFYRAWADSRPIAQHERPAEDRFAAYIGSTIGLGTAIYRDLDTVPDAQKLAHAGLAGPAAKSAVRLEQLFLGVLGLRAEVEEFVGSRLPVEPEDRTRIGGANAGLGSDVMLGATFFSVSDKIRIRLHVADLAEYEKVLPVGALAEPIADLVYFYLGDLLEWEVEPALPAREIRPMRLGRAGRIGWTSWLAPKVSPDDTSERIDARFDLAERLRARRAKG</sequence>
<dbReference type="Pfam" id="PF06996">
    <property type="entry name" value="T6SS_TssG"/>
    <property type="match status" value="1"/>
</dbReference>
<dbReference type="Proteomes" id="UP000292781">
    <property type="component" value="Unassembled WGS sequence"/>
</dbReference>
<gene>
    <name evidence="1" type="primary">tssG</name>
    <name evidence="1" type="ORF">EYW49_13465</name>
</gene>
<dbReference type="RefSeq" id="WP_131310109.1">
    <property type="nucleotide sequence ID" value="NZ_SJFN01000019.1"/>
</dbReference>
<dbReference type="PANTHER" id="PTHR35564">
    <property type="match status" value="1"/>
</dbReference>
<dbReference type="OrthoDB" id="1523296at2"/>
<keyword evidence="2" id="KW-1185">Reference proteome</keyword>
<dbReference type="PANTHER" id="PTHR35564:SF4">
    <property type="entry name" value="CYTOPLASMIC PROTEIN"/>
    <property type="match status" value="1"/>
</dbReference>
<comment type="caution">
    <text evidence="1">The sequence shown here is derived from an EMBL/GenBank/DDBJ whole genome shotgun (WGS) entry which is preliminary data.</text>
</comment>
<dbReference type="NCBIfam" id="TIGR03347">
    <property type="entry name" value="VI_chp_1"/>
    <property type="match status" value="1"/>
</dbReference>
<evidence type="ECO:0000313" key="1">
    <source>
        <dbReference type="EMBL" id="TBW36602.1"/>
    </source>
</evidence>
<dbReference type="EMBL" id="SJFN01000019">
    <property type="protein sequence ID" value="TBW36602.1"/>
    <property type="molecule type" value="Genomic_DNA"/>
</dbReference>
<organism evidence="1 2">
    <name type="scientific">Siculibacillus lacustris</name>
    <dbReference type="NCBI Taxonomy" id="1549641"/>
    <lineage>
        <taxon>Bacteria</taxon>
        <taxon>Pseudomonadati</taxon>
        <taxon>Pseudomonadota</taxon>
        <taxon>Alphaproteobacteria</taxon>
        <taxon>Hyphomicrobiales</taxon>
        <taxon>Ancalomicrobiaceae</taxon>
        <taxon>Siculibacillus</taxon>
    </lineage>
</organism>
<evidence type="ECO:0000313" key="2">
    <source>
        <dbReference type="Proteomes" id="UP000292781"/>
    </source>
</evidence>
<accession>A0A4Q9VP74</accession>
<protein>
    <submittedName>
        <fullName evidence="1">Type VI secretion system baseplate subunit TssG</fullName>
    </submittedName>
</protein>
<name>A0A4Q9VP74_9HYPH</name>
<dbReference type="AlphaFoldDB" id="A0A4Q9VP74"/>